<protein>
    <recommendedName>
        <fullName evidence="1">Reverse transcriptase domain-containing protein</fullName>
    </recommendedName>
</protein>
<name>A0A1S4D7Z6_TOBAC</name>
<dbReference type="CDD" id="cd01650">
    <property type="entry name" value="RT_nLTR_like"/>
    <property type="match status" value="1"/>
</dbReference>
<dbReference type="PaxDb" id="4097-A0A1S4D7Z6"/>
<accession>A0A1S4D7Z6</accession>
<dbReference type="PANTHER" id="PTHR46890">
    <property type="entry name" value="NON-LTR RETROLELEMENT REVERSE TRANSCRIPTASE-LIKE PROTEIN-RELATED"/>
    <property type="match status" value="1"/>
</dbReference>
<dbReference type="Pfam" id="PF00078">
    <property type="entry name" value="RVT_1"/>
    <property type="match status" value="1"/>
</dbReference>
<dbReference type="PROSITE" id="PS50878">
    <property type="entry name" value="RT_POL"/>
    <property type="match status" value="1"/>
</dbReference>
<dbReference type="InterPro" id="IPR052343">
    <property type="entry name" value="Retrotransposon-Effector_Assoc"/>
</dbReference>
<dbReference type="AlphaFoldDB" id="A0A1S4D7Z6"/>
<dbReference type="InterPro" id="IPR000477">
    <property type="entry name" value="RT_dom"/>
</dbReference>
<sequence length="662" mass="75540">MVSGYEVREAIFDMSPASLAGPDGFNSTFYHKCWSIIATDVIEFVKSFFNGNNLTRFYSHTCLVLIPKVESPSTLAEFRPIGLSNFSAKIISKILARRLNPLLPKLISENQSGFVKGRLITYNVLLTQEIIHGISDPNTGGNMVIKLDMAKAYDRVSWEFLLSVIRNFDFSSWWTEIIGRLISEVWYSIIVNGTRRGFFTSSQGLKQGDRLSPSLFILGAEVFSRLLNRLYDDQRFIPFSMNNRGPKINHLAYADDMVIFCGGKSKSIKLVMKQIRLYEKSSGQKVNEDKSFFCTSPKVSISRDNMMIDKTGYKHKQISGWKCKLLSSGGKAILIKHVLQAHTLAAMNPPKGTLKLMQRHLARFFWGTSNDKQRYHWSAWENLCYSKEEGGIGIKRMEAISDSFAYQRWWKFRTEDSLWASLLRAKYCSRVHPVAKASSSKQSHSWGKLMQIKRKAEQNLTWKIQMGNNNLRWDNWTGKGALAELIPCQAKFAKDKVEDYIQGGTWNVMKLAKIIPVHIISQITKLMIGDKNTQDYAIWDPAADGQFSTKSTHHLTRTPRQKDQFRMWKKLGGPLGIDVNAISINNMLRKWWKIKPKNGIWGTEENVAENHGTPDLDSIDALRQTILQLNCTVSHYFREANQNVDSLAKFAAGLVDPCMYFD</sequence>
<feature type="domain" description="Reverse transcriptase" evidence="1">
    <location>
        <begin position="47"/>
        <end position="326"/>
    </location>
</feature>
<organism evidence="2">
    <name type="scientific">Nicotiana tabacum</name>
    <name type="common">Common tobacco</name>
    <dbReference type="NCBI Taxonomy" id="4097"/>
    <lineage>
        <taxon>Eukaryota</taxon>
        <taxon>Viridiplantae</taxon>
        <taxon>Streptophyta</taxon>
        <taxon>Embryophyta</taxon>
        <taxon>Tracheophyta</taxon>
        <taxon>Spermatophyta</taxon>
        <taxon>Magnoliopsida</taxon>
        <taxon>eudicotyledons</taxon>
        <taxon>Gunneridae</taxon>
        <taxon>Pentapetalae</taxon>
        <taxon>asterids</taxon>
        <taxon>lamiids</taxon>
        <taxon>Solanales</taxon>
        <taxon>Solanaceae</taxon>
        <taxon>Nicotianoideae</taxon>
        <taxon>Nicotianeae</taxon>
        <taxon>Nicotiana</taxon>
    </lineage>
</organism>
<dbReference type="RefSeq" id="XP_016509565.1">
    <property type="nucleotide sequence ID" value="XM_016654079.1"/>
</dbReference>
<dbReference type="PANTHER" id="PTHR46890:SF28">
    <property type="entry name" value="REVERSE TRANSCRIPTASE DOMAIN-CONTAINING PROTEIN"/>
    <property type="match status" value="1"/>
</dbReference>
<evidence type="ECO:0000259" key="1">
    <source>
        <dbReference type="PROSITE" id="PS50878"/>
    </source>
</evidence>
<gene>
    <name evidence="2" type="primary">LOC107827023</name>
</gene>
<evidence type="ECO:0000313" key="2">
    <source>
        <dbReference type="RefSeq" id="XP_016509565.1"/>
    </source>
</evidence>
<proteinExistence type="predicted"/>
<dbReference type="KEGG" id="nta:107827023"/>
<dbReference type="InterPro" id="IPR043502">
    <property type="entry name" value="DNA/RNA_pol_sf"/>
</dbReference>
<dbReference type="OMA" id="QCHASER"/>
<dbReference type="SUPFAM" id="SSF56672">
    <property type="entry name" value="DNA/RNA polymerases"/>
    <property type="match status" value="1"/>
</dbReference>
<reference evidence="2" key="1">
    <citation type="submission" date="2025-08" db="UniProtKB">
        <authorList>
            <consortium name="RefSeq"/>
        </authorList>
    </citation>
    <scope>IDENTIFICATION</scope>
</reference>
<dbReference type="OrthoDB" id="1304301at2759"/>